<name>A0A8D8WJ63_9HEMI</name>
<protein>
    <recommendedName>
        <fullName evidence="2">Reverse transcriptase domain-containing protein</fullName>
    </recommendedName>
</protein>
<organism evidence="1">
    <name type="scientific">Cacopsylla melanoneura</name>
    <dbReference type="NCBI Taxonomy" id="428564"/>
    <lineage>
        <taxon>Eukaryota</taxon>
        <taxon>Metazoa</taxon>
        <taxon>Ecdysozoa</taxon>
        <taxon>Arthropoda</taxon>
        <taxon>Hexapoda</taxon>
        <taxon>Insecta</taxon>
        <taxon>Pterygota</taxon>
        <taxon>Neoptera</taxon>
        <taxon>Paraneoptera</taxon>
        <taxon>Hemiptera</taxon>
        <taxon>Sternorrhyncha</taxon>
        <taxon>Psylloidea</taxon>
        <taxon>Psyllidae</taxon>
        <taxon>Psyllinae</taxon>
        <taxon>Cacopsylla</taxon>
    </lineage>
</organism>
<sequence>MSASQSDDVFCPHCRGKYKRRGLNNHIRAAHRNVQISNNGISLRNTSEVENVEQLDPFEAMIQKAYGAPLINSYGDESDSVWHVRWKIALQLRGKHYNSEYQLPQGAVGRQFVSTLAEEIQSIADKKHVSDRTMFFCAVLLQREKSVTKGSDIRRLLKKRLDLWREEKFDELLHEAQRCDRQLGKNRNDSVDEEHRIRIFTRLVLQGKLRDANRWITNRDQCGVLNLDKKLSSGKTVLEVLQEKHPDSTTPALIDCDELPCLLDVDITANHIEKVARSIRGSAGPSGTNAESWSCFLLKYGNHSTSLRESVASLIRFIANGIVDWHRIRAILARRGVALDKCPGVRPIGIGEVLQRICAKTMAIVTGEDVQETCGARQLCSGIKSGLEGAIHGFSSVFDDSETEGILLVDARNAFNVLNRQAALWNVRVLWPRCSRFLFNTYRGFSIIMFRNSAETLLSKEGTTQGDPLAMLFYGVGIMPLIDKLMSTEWVQNWYADDSACIGKLRMIRKWFDLLRSKGPNFGYYPEPNKSYLVVKPEYQEEAETVFEGLNVNVVTGTRFLGGVIGNEDQRKDYVKEKVTMWISCVNQLSIAAEKSPQAAFSVMTKSLQSEWSFIQRVVENCQEEYIPLREIIQSTLVPAIFQHEISPNEHELFHLPTRYGGLGIHDPVETATHAFEVTTEKCRVLVNSLIKQEPLNLQDHNQCVKNAINTELARKDNEQKEKHENILSTLPSDKQRVLTRIVETKSSQWLNQRRPKMLTCHRPNSGTH</sequence>
<dbReference type="EMBL" id="HBUF01195602">
    <property type="protein sequence ID" value="CAG6659944.1"/>
    <property type="molecule type" value="Transcribed_RNA"/>
</dbReference>
<accession>A0A8D8WJ63</accession>
<evidence type="ECO:0000313" key="1">
    <source>
        <dbReference type="EMBL" id="CAG6659944.1"/>
    </source>
</evidence>
<evidence type="ECO:0008006" key="2">
    <source>
        <dbReference type="Google" id="ProtNLM"/>
    </source>
</evidence>
<proteinExistence type="predicted"/>
<reference evidence="1" key="1">
    <citation type="submission" date="2021-05" db="EMBL/GenBank/DDBJ databases">
        <authorList>
            <person name="Alioto T."/>
            <person name="Alioto T."/>
            <person name="Gomez Garrido J."/>
        </authorList>
    </citation>
    <scope>NUCLEOTIDE SEQUENCE</scope>
</reference>
<dbReference type="AlphaFoldDB" id="A0A8D8WJ63"/>